<dbReference type="EMBL" id="QJKJ01008029">
    <property type="protein sequence ID" value="RDX81034.1"/>
    <property type="molecule type" value="Genomic_DNA"/>
</dbReference>
<comment type="caution">
    <text evidence="1">The sequence shown here is derived from an EMBL/GenBank/DDBJ whole genome shotgun (WGS) entry which is preliminary data.</text>
</comment>
<evidence type="ECO:0008006" key="3">
    <source>
        <dbReference type="Google" id="ProtNLM"/>
    </source>
</evidence>
<dbReference type="Proteomes" id="UP000257109">
    <property type="component" value="Unassembled WGS sequence"/>
</dbReference>
<name>A0A371FRR8_MUCPR</name>
<keyword evidence="2" id="KW-1185">Reference proteome</keyword>
<accession>A0A371FRR8</accession>
<dbReference type="AlphaFoldDB" id="A0A371FRR8"/>
<evidence type="ECO:0000313" key="1">
    <source>
        <dbReference type="EMBL" id="RDX81034.1"/>
    </source>
</evidence>
<reference evidence="1" key="1">
    <citation type="submission" date="2018-05" db="EMBL/GenBank/DDBJ databases">
        <title>Draft genome of Mucuna pruriens seed.</title>
        <authorList>
            <person name="Nnadi N.E."/>
            <person name="Vos R."/>
            <person name="Hasami M.H."/>
            <person name="Devisetty U.K."/>
            <person name="Aguiy J.C."/>
        </authorList>
    </citation>
    <scope>NUCLEOTIDE SEQUENCE [LARGE SCALE GENOMIC DNA]</scope>
    <source>
        <strain evidence="1">JCA_2017</strain>
    </source>
</reference>
<sequence>MSTPMHLTFVLSLDDFDKKVDQTTYNGMIGSLLYLTTSRPDTMFSKFRKNNIAPMRLDTIHLTLPKIAKEVMQDVNPLQVDLTKESPIEASKGTTHIVRTTRATSKRKKRLILPVESNDEIEDDDAPLISRMTKRKAPIEDSQGLKAESILAQKEHLGPKEAVLAKVALLAKTDISRGITPTYKEQRVIIGR</sequence>
<dbReference type="OrthoDB" id="414945at2759"/>
<organism evidence="1 2">
    <name type="scientific">Mucuna pruriens</name>
    <name type="common">Velvet bean</name>
    <name type="synonym">Dolichos pruriens</name>
    <dbReference type="NCBI Taxonomy" id="157652"/>
    <lineage>
        <taxon>Eukaryota</taxon>
        <taxon>Viridiplantae</taxon>
        <taxon>Streptophyta</taxon>
        <taxon>Embryophyta</taxon>
        <taxon>Tracheophyta</taxon>
        <taxon>Spermatophyta</taxon>
        <taxon>Magnoliopsida</taxon>
        <taxon>eudicotyledons</taxon>
        <taxon>Gunneridae</taxon>
        <taxon>Pentapetalae</taxon>
        <taxon>rosids</taxon>
        <taxon>fabids</taxon>
        <taxon>Fabales</taxon>
        <taxon>Fabaceae</taxon>
        <taxon>Papilionoideae</taxon>
        <taxon>50 kb inversion clade</taxon>
        <taxon>NPAAA clade</taxon>
        <taxon>indigoferoid/millettioid clade</taxon>
        <taxon>Phaseoleae</taxon>
        <taxon>Mucuna</taxon>
    </lineage>
</organism>
<feature type="non-terminal residue" evidence="1">
    <location>
        <position position="1"/>
    </location>
</feature>
<evidence type="ECO:0000313" key="2">
    <source>
        <dbReference type="Proteomes" id="UP000257109"/>
    </source>
</evidence>
<gene>
    <name evidence="1" type="ORF">CR513_38329</name>
</gene>
<proteinExistence type="predicted"/>
<protein>
    <recommendedName>
        <fullName evidence="3">Mitochondrial protein</fullName>
    </recommendedName>
</protein>
<feature type="non-terminal residue" evidence="1">
    <location>
        <position position="192"/>
    </location>
</feature>